<keyword evidence="1" id="KW-0805">Transcription regulation</keyword>
<keyword evidence="2" id="KW-0238">DNA-binding</keyword>
<dbReference type="InterPro" id="IPR000524">
    <property type="entry name" value="Tscrpt_reg_HTH_GntR"/>
</dbReference>
<evidence type="ECO:0000256" key="1">
    <source>
        <dbReference type="ARBA" id="ARBA00023015"/>
    </source>
</evidence>
<dbReference type="InterPro" id="IPR036390">
    <property type="entry name" value="WH_DNA-bd_sf"/>
</dbReference>
<dbReference type="AlphaFoldDB" id="A0A934MB84"/>
<name>A0A934MB84_9MICO</name>
<dbReference type="CDD" id="cd07377">
    <property type="entry name" value="WHTH_GntR"/>
    <property type="match status" value="1"/>
</dbReference>
<dbReference type="SUPFAM" id="SSF46785">
    <property type="entry name" value="Winged helix' DNA-binding domain"/>
    <property type="match status" value="1"/>
</dbReference>
<evidence type="ECO:0000259" key="4">
    <source>
        <dbReference type="PROSITE" id="PS50949"/>
    </source>
</evidence>
<protein>
    <submittedName>
        <fullName evidence="5">GntR family transcriptional regulator</fullName>
    </submittedName>
</protein>
<dbReference type="EMBL" id="JAEINH010000006">
    <property type="protein sequence ID" value="MBI9115046.1"/>
    <property type="molecule type" value="Genomic_DNA"/>
</dbReference>
<proteinExistence type="predicted"/>
<dbReference type="SMART" id="SM00345">
    <property type="entry name" value="HTH_GNTR"/>
    <property type="match status" value="1"/>
</dbReference>
<dbReference type="GO" id="GO:0003677">
    <property type="term" value="F:DNA binding"/>
    <property type="evidence" value="ECO:0007669"/>
    <property type="project" value="UniProtKB-KW"/>
</dbReference>
<dbReference type="Proteomes" id="UP000602087">
    <property type="component" value="Unassembled WGS sequence"/>
</dbReference>
<comment type="caution">
    <text evidence="5">The sequence shown here is derived from an EMBL/GenBank/DDBJ whole genome shotgun (WGS) entry which is preliminary data.</text>
</comment>
<dbReference type="Pfam" id="PF00392">
    <property type="entry name" value="GntR"/>
    <property type="match status" value="1"/>
</dbReference>
<feature type="domain" description="HTH gntR-type" evidence="4">
    <location>
        <begin position="11"/>
        <end position="79"/>
    </location>
</feature>
<keyword evidence="3" id="KW-0804">Transcription</keyword>
<evidence type="ECO:0000313" key="5">
    <source>
        <dbReference type="EMBL" id="MBI9115046.1"/>
    </source>
</evidence>
<gene>
    <name evidence="5" type="ORF">JAV76_08485</name>
</gene>
<dbReference type="Gene3D" id="1.10.10.10">
    <property type="entry name" value="Winged helix-like DNA-binding domain superfamily/Winged helix DNA-binding domain"/>
    <property type="match status" value="1"/>
</dbReference>
<organism evidence="5 6">
    <name type="scientific">Sanguibacter suaedae</name>
    <dbReference type="NCBI Taxonomy" id="2795737"/>
    <lineage>
        <taxon>Bacteria</taxon>
        <taxon>Bacillati</taxon>
        <taxon>Actinomycetota</taxon>
        <taxon>Actinomycetes</taxon>
        <taxon>Micrococcales</taxon>
        <taxon>Sanguibacteraceae</taxon>
        <taxon>Sanguibacter</taxon>
    </lineage>
</organism>
<evidence type="ECO:0000256" key="2">
    <source>
        <dbReference type="ARBA" id="ARBA00023125"/>
    </source>
</evidence>
<dbReference type="RefSeq" id="WP_198733614.1">
    <property type="nucleotide sequence ID" value="NZ_JAEINH010000006.1"/>
</dbReference>
<dbReference type="PANTHER" id="PTHR38445:SF7">
    <property type="entry name" value="GNTR-FAMILY TRANSCRIPTIONAL REGULATOR"/>
    <property type="match status" value="1"/>
</dbReference>
<dbReference type="PROSITE" id="PS50949">
    <property type="entry name" value="HTH_GNTR"/>
    <property type="match status" value="1"/>
</dbReference>
<evidence type="ECO:0000256" key="3">
    <source>
        <dbReference type="ARBA" id="ARBA00023163"/>
    </source>
</evidence>
<dbReference type="InterPro" id="IPR036388">
    <property type="entry name" value="WH-like_DNA-bd_sf"/>
</dbReference>
<dbReference type="GO" id="GO:0003700">
    <property type="term" value="F:DNA-binding transcription factor activity"/>
    <property type="evidence" value="ECO:0007669"/>
    <property type="project" value="InterPro"/>
</dbReference>
<sequence length="117" mass="12646">MLFRIDPSADESLFGQIATQVRTAIVRGDLAPGDRLPAAREIAAALDLNVHTVLHAYQELRDEGLVDLRRGRGAVVTDRAGSDYAPLREALAALARTSRALDLSPETTTALLKEALR</sequence>
<evidence type="ECO:0000313" key="6">
    <source>
        <dbReference type="Proteomes" id="UP000602087"/>
    </source>
</evidence>
<accession>A0A934MB84</accession>
<keyword evidence="6" id="KW-1185">Reference proteome</keyword>
<dbReference type="PANTHER" id="PTHR38445">
    <property type="entry name" value="HTH-TYPE TRANSCRIPTIONAL REPRESSOR YTRA"/>
    <property type="match status" value="1"/>
</dbReference>
<reference evidence="5" key="1">
    <citation type="submission" date="2020-12" db="EMBL/GenBank/DDBJ databases">
        <title>Sanguibacter suaedae sp. nov., isolated from Suaeda aralocaspica.</title>
        <authorList>
            <person name="Ma Q."/>
        </authorList>
    </citation>
    <scope>NUCLEOTIDE SEQUENCE</scope>
    <source>
        <strain evidence="5">YZGR15</strain>
    </source>
</reference>